<gene>
    <name evidence="2" type="ORF">ACERLL_02985</name>
</gene>
<reference evidence="2 3" key="1">
    <citation type="submission" date="2024-08" db="EMBL/GenBank/DDBJ databases">
        <title>Whole-genome sequencing of halo(alkali)philic microorganisms from hypersaline lakes.</title>
        <authorList>
            <person name="Sorokin D.Y."/>
            <person name="Merkel A.Y."/>
            <person name="Messina E."/>
            <person name="Yakimov M."/>
        </authorList>
    </citation>
    <scope>NUCLEOTIDE SEQUENCE [LARGE SCALE GENOMIC DNA]</scope>
    <source>
        <strain evidence="2 3">Cl-TMA</strain>
    </source>
</reference>
<dbReference type="EMBL" id="JBGUAW010000002">
    <property type="protein sequence ID" value="MFA9459790.1"/>
    <property type="molecule type" value="Genomic_DNA"/>
</dbReference>
<accession>A0ABV4TR36</accession>
<proteinExistence type="inferred from homology"/>
<dbReference type="Gene3D" id="3.40.30.10">
    <property type="entry name" value="Glutaredoxin"/>
    <property type="match status" value="1"/>
</dbReference>
<evidence type="ECO:0000313" key="3">
    <source>
        <dbReference type="Proteomes" id="UP001575181"/>
    </source>
</evidence>
<dbReference type="InterPro" id="IPR003782">
    <property type="entry name" value="SCO1/SenC"/>
</dbReference>
<comment type="caution">
    <text evidence="2">The sequence shown here is derived from an EMBL/GenBank/DDBJ whole genome shotgun (WGS) entry which is preliminary data.</text>
</comment>
<dbReference type="RefSeq" id="WP_373654577.1">
    <property type="nucleotide sequence ID" value="NZ_JBGUAW010000002.1"/>
</dbReference>
<sequence length="175" mass="19409">MTLFGALVLLNLGALLVAGKLPLHGKKGVTAPFLERARGDLALVFFGFPGCSRSCPLTLHRLSDAYPRLRDHYPGLEVFFVNLQPVPDSERTHAYIRAHDPRFKGVAPAEDALARLSREFGAWLYRMGEGSEPFHNPYVYVLGRGDRGWRIRARIPAGERVIAGIRRALPPPRAG</sequence>
<dbReference type="Proteomes" id="UP001575181">
    <property type="component" value="Unassembled WGS sequence"/>
</dbReference>
<dbReference type="SUPFAM" id="SSF52833">
    <property type="entry name" value="Thioredoxin-like"/>
    <property type="match status" value="1"/>
</dbReference>
<dbReference type="InterPro" id="IPR036249">
    <property type="entry name" value="Thioredoxin-like_sf"/>
</dbReference>
<name>A0ABV4TR36_9GAMM</name>
<evidence type="ECO:0000313" key="2">
    <source>
        <dbReference type="EMBL" id="MFA9459790.1"/>
    </source>
</evidence>
<dbReference type="Pfam" id="PF02630">
    <property type="entry name" value="SCO1-SenC"/>
    <property type="match status" value="1"/>
</dbReference>
<evidence type="ECO:0000256" key="1">
    <source>
        <dbReference type="ARBA" id="ARBA00010996"/>
    </source>
</evidence>
<keyword evidence="3" id="KW-1185">Reference proteome</keyword>
<comment type="similarity">
    <text evidence="1">Belongs to the SCO1/2 family.</text>
</comment>
<organism evidence="2 3">
    <name type="scientific">Thiohalorhabdus methylotrophus</name>
    <dbReference type="NCBI Taxonomy" id="3242694"/>
    <lineage>
        <taxon>Bacteria</taxon>
        <taxon>Pseudomonadati</taxon>
        <taxon>Pseudomonadota</taxon>
        <taxon>Gammaproteobacteria</taxon>
        <taxon>Thiohalorhabdales</taxon>
        <taxon>Thiohalorhabdaceae</taxon>
        <taxon>Thiohalorhabdus</taxon>
    </lineage>
</organism>
<protein>
    <submittedName>
        <fullName evidence="2">SCO family protein</fullName>
    </submittedName>
</protein>